<feature type="transmembrane region" description="Helical" evidence="1">
    <location>
        <begin position="85"/>
        <end position="103"/>
    </location>
</feature>
<feature type="transmembrane region" description="Helical" evidence="1">
    <location>
        <begin position="149"/>
        <end position="172"/>
    </location>
</feature>
<keyword evidence="1" id="KW-0812">Transmembrane</keyword>
<evidence type="ECO:0000256" key="1">
    <source>
        <dbReference type="SAM" id="Phobius"/>
    </source>
</evidence>
<feature type="transmembrane region" description="Helical" evidence="1">
    <location>
        <begin position="31"/>
        <end position="52"/>
    </location>
</feature>
<keyword evidence="1" id="KW-1133">Transmembrane helix</keyword>
<dbReference type="AlphaFoldDB" id="A0A1W1BX82"/>
<dbReference type="PANTHER" id="PTHR33741">
    <property type="entry name" value="TRANSMEMBRANE PROTEIN DDB_G0269096-RELATED"/>
    <property type="match status" value="1"/>
</dbReference>
<dbReference type="InterPro" id="IPR007065">
    <property type="entry name" value="HPP"/>
</dbReference>
<evidence type="ECO:0000313" key="3">
    <source>
        <dbReference type="EMBL" id="SFV58218.1"/>
    </source>
</evidence>
<organism evidence="3">
    <name type="scientific">hydrothermal vent metagenome</name>
    <dbReference type="NCBI Taxonomy" id="652676"/>
    <lineage>
        <taxon>unclassified sequences</taxon>
        <taxon>metagenomes</taxon>
        <taxon>ecological metagenomes</taxon>
    </lineage>
</organism>
<dbReference type="InterPro" id="IPR058581">
    <property type="entry name" value="TM_HPP"/>
</dbReference>
<protein>
    <submittedName>
        <fullName evidence="3">Membrane protein, HPP family</fullName>
    </submittedName>
</protein>
<dbReference type="EMBL" id="FPHE01000083">
    <property type="protein sequence ID" value="SFV58218.1"/>
    <property type="molecule type" value="Genomic_DNA"/>
</dbReference>
<feature type="domain" description="HPP transmembrane region" evidence="2">
    <location>
        <begin position="24"/>
        <end position="182"/>
    </location>
</feature>
<feature type="transmembrane region" description="Helical" evidence="1">
    <location>
        <begin position="59"/>
        <end position="79"/>
    </location>
</feature>
<gene>
    <name evidence="3" type="ORF">MNB_SV-12-610</name>
</gene>
<keyword evidence="1" id="KW-0472">Membrane</keyword>
<sequence length="186" mass="20053">MEIINQLKINYFSKMRGDMRVSNTINFSEIVWSWIGSFIGVGAVSLVFFDIVNHMDKMMLIGSFGASAVLLFAVSSSPLAQPRNVLGGFIISALIGVTSYKLFSHDLWLASAVAVSTSIAVMQLLQVLHPPGGATALIAVIGSEDIHNLGYSYAFIPVGVGASILLSIAVIINNIPKNRSYPSYWV</sequence>
<accession>A0A1W1BX82</accession>
<reference evidence="3" key="1">
    <citation type="submission" date="2016-10" db="EMBL/GenBank/DDBJ databases">
        <authorList>
            <person name="de Groot N.N."/>
        </authorList>
    </citation>
    <scope>NUCLEOTIDE SEQUENCE</scope>
</reference>
<proteinExistence type="predicted"/>
<dbReference type="PANTHER" id="PTHR33741:SF5">
    <property type="entry name" value="TRANSMEMBRANE PROTEIN DDB_G0269096-RELATED"/>
    <property type="match status" value="1"/>
</dbReference>
<dbReference type="Pfam" id="PF04982">
    <property type="entry name" value="TM_HPP"/>
    <property type="match status" value="1"/>
</dbReference>
<name>A0A1W1BX82_9ZZZZ</name>
<evidence type="ECO:0000259" key="2">
    <source>
        <dbReference type="Pfam" id="PF04982"/>
    </source>
</evidence>